<dbReference type="Proteomes" id="UP001153712">
    <property type="component" value="Chromosome 13"/>
</dbReference>
<reference evidence="2" key="1">
    <citation type="submission" date="2022-01" db="EMBL/GenBank/DDBJ databases">
        <authorList>
            <person name="King R."/>
        </authorList>
    </citation>
    <scope>NUCLEOTIDE SEQUENCE</scope>
</reference>
<keyword evidence="1" id="KW-0732">Signal</keyword>
<name>A0A9N9XLY5_PHYSR</name>
<dbReference type="AlphaFoldDB" id="A0A9N9XLY5"/>
<accession>A0A9N9XLY5</accession>
<protein>
    <submittedName>
        <fullName evidence="2">Uncharacterized protein</fullName>
    </submittedName>
</protein>
<organism evidence="2 3">
    <name type="scientific">Phyllotreta striolata</name>
    <name type="common">Striped flea beetle</name>
    <name type="synonym">Crioceris striolata</name>
    <dbReference type="NCBI Taxonomy" id="444603"/>
    <lineage>
        <taxon>Eukaryota</taxon>
        <taxon>Metazoa</taxon>
        <taxon>Ecdysozoa</taxon>
        <taxon>Arthropoda</taxon>
        <taxon>Hexapoda</taxon>
        <taxon>Insecta</taxon>
        <taxon>Pterygota</taxon>
        <taxon>Neoptera</taxon>
        <taxon>Endopterygota</taxon>
        <taxon>Coleoptera</taxon>
        <taxon>Polyphaga</taxon>
        <taxon>Cucujiformia</taxon>
        <taxon>Chrysomeloidea</taxon>
        <taxon>Chrysomelidae</taxon>
        <taxon>Galerucinae</taxon>
        <taxon>Alticini</taxon>
        <taxon>Phyllotreta</taxon>
    </lineage>
</organism>
<proteinExistence type="predicted"/>
<sequence length="113" mass="12919">MKFFVVFSVLLGAVYLVHSDTYTFIVEKTNVTVAESSAAIDTLRIIWNDFDTTDEARIKLFCELFNQSYNNTRGWNVVLGKDYTVYFSSLNTSFIDVKMTAKTNSTLLKIFSI</sequence>
<keyword evidence="3" id="KW-1185">Reference proteome</keyword>
<gene>
    <name evidence="2" type="ORF">PHYEVI_LOCUS3434</name>
</gene>
<evidence type="ECO:0000313" key="2">
    <source>
        <dbReference type="EMBL" id="CAG9857023.1"/>
    </source>
</evidence>
<evidence type="ECO:0000313" key="3">
    <source>
        <dbReference type="Proteomes" id="UP001153712"/>
    </source>
</evidence>
<evidence type="ECO:0000256" key="1">
    <source>
        <dbReference type="SAM" id="SignalP"/>
    </source>
</evidence>
<feature type="signal peptide" evidence="1">
    <location>
        <begin position="1"/>
        <end position="19"/>
    </location>
</feature>
<feature type="chain" id="PRO_5040252634" evidence="1">
    <location>
        <begin position="20"/>
        <end position="113"/>
    </location>
</feature>
<dbReference type="EMBL" id="OU900106">
    <property type="protein sequence ID" value="CAG9857023.1"/>
    <property type="molecule type" value="Genomic_DNA"/>
</dbReference>